<dbReference type="PANTHER" id="PTHR16105">
    <property type="entry name" value="RNA-BINDING REGION-CONTAINING PROTEIN 3"/>
    <property type="match status" value="1"/>
</dbReference>
<protein>
    <recommendedName>
        <fullName evidence="2">RNA-binding region-containing protein 3</fullName>
    </recommendedName>
</protein>
<feature type="domain" description="RRM" evidence="6">
    <location>
        <begin position="435"/>
        <end position="528"/>
    </location>
</feature>
<dbReference type="InterPro" id="IPR012677">
    <property type="entry name" value="Nucleotide-bd_a/b_plait_sf"/>
</dbReference>
<reference evidence="7" key="1">
    <citation type="journal article" date="2012" name="Nat. Genet.">
        <title>Whole-genome sequence of Schistosoma haematobium.</title>
        <authorList>
            <person name="Young N.D."/>
            <person name="Jex A.R."/>
            <person name="Li B."/>
            <person name="Liu S."/>
            <person name="Yang L."/>
            <person name="Xiong Z."/>
            <person name="Li Y."/>
            <person name="Cantacessi C."/>
            <person name="Hall R.S."/>
            <person name="Xu X."/>
            <person name="Chen F."/>
            <person name="Wu X."/>
            <person name="Zerlotini A."/>
            <person name="Oliveira G."/>
            <person name="Hofmann A."/>
            <person name="Zhang G."/>
            <person name="Fang X."/>
            <person name="Kang Y."/>
            <person name="Campbell B.E."/>
            <person name="Loukas A."/>
            <person name="Ranganathan S."/>
            <person name="Rollinson D."/>
            <person name="Rinaldi G."/>
            <person name="Brindley P.J."/>
            <person name="Yang H."/>
            <person name="Wang J."/>
            <person name="Wang J."/>
            <person name="Gasser R.B."/>
        </authorList>
    </citation>
    <scope>NUCLEOTIDE SEQUENCE</scope>
</reference>
<dbReference type="GO" id="GO:0030626">
    <property type="term" value="F:U12 snRNA binding"/>
    <property type="evidence" value="ECO:0007669"/>
    <property type="project" value="TreeGrafter"/>
</dbReference>
<gene>
    <name evidence="7" type="primary">RNPC3_1</name>
    <name evidence="7" type="ORF">MS3_00006509</name>
</gene>
<dbReference type="InterPro" id="IPR000504">
    <property type="entry name" value="RRM_dom"/>
</dbReference>
<dbReference type="SUPFAM" id="SSF54928">
    <property type="entry name" value="RNA-binding domain, RBD"/>
    <property type="match status" value="2"/>
</dbReference>
<dbReference type="InterPro" id="IPR034147">
    <property type="entry name" value="RBM40_RRM1"/>
</dbReference>
<keyword evidence="8" id="KW-1185">Reference proteome</keyword>
<organism evidence="7 8">
    <name type="scientific">Schistosoma haematobium</name>
    <name type="common">Blood fluke</name>
    <dbReference type="NCBI Taxonomy" id="6185"/>
    <lineage>
        <taxon>Eukaryota</taxon>
        <taxon>Metazoa</taxon>
        <taxon>Spiralia</taxon>
        <taxon>Lophotrochozoa</taxon>
        <taxon>Platyhelminthes</taxon>
        <taxon>Trematoda</taxon>
        <taxon>Digenea</taxon>
        <taxon>Strigeidida</taxon>
        <taxon>Schistosomatoidea</taxon>
        <taxon>Schistosomatidae</taxon>
        <taxon>Schistosoma</taxon>
    </lineage>
</organism>
<evidence type="ECO:0000256" key="4">
    <source>
        <dbReference type="ARBA" id="ARBA00022884"/>
    </source>
</evidence>
<proteinExistence type="predicted"/>
<evidence type="ECO:0000256" key="2">
    <source>
        <dbReference type="ARBA" id="ARBA00020364"/>
    </source>
</evidence>
<dbReference type="CTD" id="24595011"/>
<name>A0A6A5D3T5_SCHHA</name>
<dbReference type="PROSITE" id="PS50102">
    <property type="entry name" value="RRM"/>
    <property type="match status" value="2"/>
</dbReference>
<dbReference type="GO" id="GO:0000398">
    <property type="term" value="P:mRNA splicing, via spliceosome"/>
    <property type="evidence" value="ECO:0007669"/>
    <property type="project" value="TreeGrafter"/>
</dbReference>
<dbReference type="Proteomes" id="UP000471633">
    <property type="component" value="Unassembled WGS sequence"/>
</dbReference>
<keyword evidence="4" id="KW-0694">RNA-binding</keyword>
<dbReference type="InterPro" id="IPR045164">
    <property type="entry name" value="RBM41/RNPC3"/>
</dbReference>
<accession>A0A6A5D3T5</accession>
<dbReference type="KEGG" id="shx:MS3_00006509"/>
<keyword evidence="3" id="KW-0677">Repeat</keyword>
<reference evidence="7" key="3">
    <citation type="submission" date="2021-06" db="EMBL/GenBank/DDBJ databases">
        <title>Chromosome-level genome assembly for S. haematobium.</title>
        <authorList>
            <person name="Stroehlein A.J."/>
        </authorList>
    </citation>
    <scope>NUCLEOTIDE SEQUENCE</scope>
</reference>
<evidence type="ECO:0000256" key="5">
    <source>
        <dbReference type="ARBA" id="ARBA00023242"/>
    </source>
</evidence>
<comment type="subcellular location">
    <subcellularLocation>
        <location evidence="1">Nucleus</location>
    </subcellularLocation>
</comment>
<reference evidence="7" key="4">
    <citation type="journal article" date="2022" name="PLoS Pathog.">
        <title>Chromosome-level genome of Schistosoma haematobium underpins genome-wide explorations of molecular variation.</title>
        <authorList>
            <person name="Stroehlein A.J."/>
            <person name="Korhonen P.K."/>
            <person name="Lee V.V."/>
            <person name="Ralph S.A."/>
            <person name="Mentink-Kane M."/>
            <person name="You H."/>
            <person name="McManus D.P."/>
            <person name="Tchuente L.T."/>
            <person name="Stothard J.R."/>
            <person name="Kaur P."/>
            <person name="Dudchenko O."/>
            <person name="Aiden E.L."/>
            <person name="Yang B."/>
            <person name="Yang H."/>
            <person name="Emery A.M."/>
            <person name="Webster B.L."/>
            <person name="Brindley P.J."/>
            <person name="Rollinson D."/>
            <person name="Chang B.C.H."/>
            <person name="Gasser R.B."/>
            <person name="Young N.D."/>
        </authorList>
    </citation>
    <scope>NUCLEOTIDE SEQUENCE</scope>
</reference>
<dbReference type="AlphaFoldDB" id="A0A6A5D3T5"/>
<evidence type="ECO:0000256" key="3">
    <source>
        <dbReference type="ARBA" id="ARBA00022737"/>
    </source>
</evidence>
<evidence type="ECO:0000256" key="1">
    <source>
        <dbReference type="ARBA" id="ARBA00004123"/>
    </source>
</evidence>
<dbReference type="GeneID" id="24595011"/>
<dbReference type="GO" id="GO:0097157">
    <property type="term" value="F:pre-mRNA intronic binding"/>
    <property type="evidence" value="ECO:0007669"/>
    <property type="project" value="TreeGrafter"/>
</dbReference>
<dbReference type="Gene3D" id="3.30.70.330">
    <property type="match status" value="2"/>
</dbReference>
<dbReference type="InterPro" id="IPR035979">
    <property type="entry name" value="RBD_domain_sf"/>
</dbReference>
<evidence type="ECO:0000259" key="6">
    <source>
        <dbReference type="PROSITE" id="PS50102"/>
    </source>
</evidence>
<evidence type="ECO:0000313" key="7">
    <source>
        <dbReference type="EMBL" id="KAH9585164.1"/>
    </source>
</evidence>
<dbReference type="GO" id="GO:0005689">
    <property type="term" value="C:U12-type spliceosomal complex"/>
    <property type="evidence" value="ECO:0007669"/>
    <property type="project" value="TreeGrafter"/>
</dbReference>
<dbReference type="CDD" id="cd12238">
    <property type="entry name" value="RRM1_RBM40_like"/>
    <property type="match status" value="1"/>
</dbReference>
<dbReference type="EMBL" id="AMPZ03000004">
    <property type="protein sequence ID" value="KAH9585164.1"/>
    <property type="molecule type" value="Genomic_DNA"/>
</dbReference>
<feature type="domain" description="RRM" evidence="6">
    <location>
        <begin position="23"/>
        <end position="98"/>
    </location>
</feature>
<dbReference type="RefSeq" id="XP_012799054.2">
    <property type="nucleotide sequence ID" value="XM_012943600.3"/>
</dbReference>
<evidence type="ECO:0000313" key="8">
    <source>
        <dbReference type="Proteomes" id="UP000471633"/>
    </source>
</evidence>
<dbReference type="PANTHER" id="PTHR16105:SF0">
    <property type="entry name" value="RNA-BINDING REGION-CONTAINING PROTEIN 3"/>
    <property type="match status" value="1"/>
</dbReference>
<comment type="caution">
    <text evidence="7">The sequence shown here is derived from an EMBL/GenBank/DDBJ whole genome shotgun (WGS) entry which is preliminary data.</text>
</comment>
<reference evidence="7" key="2">
    <citation type="journal article" date="2019" name="Gigascience">
        <title>High-quality Schistosoma haematobium genome achieved by single-molecule and long-range sequencing.</title>
        <authorList>
            <person name="Stroehlein A.J."/>
            <person name="Korhonen P.K."/>
            <person name="Chong T.M."/>
            <person name="Lim Y.L."/>
            <person name="Chan K.G."/>
            <person name="Webster B."/>
            <person name="Rollinson D."/>
            <person name="Brindley P.J."/>
            <person name="Gasser R.B."/>
            <person name="Young N.D."/>
        </authorList>
    </citation>
    <scope>NUCLEOTIDE SEQUENCE</scope>
</reference>
<dbReference type="CDD" id="cd12239">
    <property type="entry name" value="RRM2_RBM40_like"/>
    <property type="match status" value="1"/>
</dbReference>
<dbReference type="SMART" id="SM00360">
    <property type="entry name" value="RRM"/>
    <property type="match status" value="2"/>
</dbReference>
<sequence length="542" mass="61035">MTTAYSGSEAFSKHTIYMKSDERCLIFKHLPPEINEDECLTFLKSLGATTSQYFGCSGSLKHCAYAEFASEQHAWNIIKNLHQKKILDRRLSVEFIQSVEKLSSVNIQKTNPDKSKEECLPVTTSAFSAMWDTSFEASSRMYYEYPVVSIDVLTNIVRSLASCPAFYNQVLHIMNKLHLPPPFEDPEQFPGDYIVISASDYAKMQTLIGNIQRLPKEENYDSGSVSEEMDLSSGPESELASDDEKKATTCAQKSISVRRRFKVRKKNPTVLPSRLPKTSKRKNVDVAELFESHQAAKKLNLPKILNVNSQRDHSNSLDESEGGFGLIHTETKVERRHFLDGPTQNSQENHASIFSNFQLRKEQFSDEEHENLEDLIPLPPQPPLSSKNMTNVTDNNPSNFVTVLSLDEIISNRLKDEDRKNYPIFAKYDTGTTTSRLYVKNLSQMVTEADLFAIFGVFSNGPVTDSSCKPRVSLDSTECFSIRLLTEGRMKGQAFIGLACESTAKQALEATNGYMLYDRPMVVQFARGAKAKPDEKSLLLSN</sequence>
<keyword evidence="5" id="KW-0539">Nucleus</keyword>